<evidence type="ECO:0000313" key="3">
    <source>
        <dbReference type="Proteomes" id="UP000095409"/>
    </source>
</evidence>
<organism evidence="2 3">
    <name type="scientific">Blautia obeum</name>
    <dbReference type="NCBI Taxonomy" id="40520"/>
    <lineage>
        <taxon>Bacteria</taxon>
        <taxon>Bacillati</taxon>
        <taxon>Bacillota</taxon>
        <taxon>Clostridia</taxon>
        <taxon>Lachnospirales</taxon>
        <taxon>Lachnospiraceae</taxon>
        <taxon>Blautia</taxon>
    </lineage>
</organism>
<proteinExistence type="predicted"/>
<keyword evidence="1" id="KW-0812">Transmembrane</keyword>
<reference evidence="2 3" key="1">
    <citation type="submission" date="2015-09" db="EMBL/GenBank/DDBJ databases">
        <authorList>
            <consortium name="Pathogen Informatics"/>
        </authorList>
    </citation>
    <scope>NUCLEOTIDE SEQUENCE [LARGE SCALE GENOMIC DNA]</scope>
    <source>
        <strain evidence="2 3">2789STDY5608837</strain>
    </source>
</reference>
<gene>
    <name evidence="2" type="ORF">ERS852394_02003</name>
</gene>
<keyword evidence="1" id="KW-0472">Membrane</keyword>
<sequence>MRKIFYTVFSISQICFLLLYPQEALAASKEGMQLWLNVLLPVLLPFLILTGILIHTNMAGKLLQPVEVIWNKVLGVSAAGAYAVIVGALCGYPVGAKITSDLYENHQISESEAKYLLTFTNHASPVFVRTYLCHICLKDQIPARTVFGIFALSDLTIMLLFRFVVYRNKIQFLSADKKKKTPVSSSSGAFLDVSIMNGFETVTRLGGYILMFSILSACISHFWNMKNLIGYTLSGILELTTGLCRLQNANIHMQWKYLLTLFLTAFGGICITFQTRSLVTRKLSMIPYITAKLLNGITTVLFALFFSKII</sequence>
<feature type="transmembrane region" description="Helical" evidence="1">
    <location>
        <begin position="146"/>
        <end position="165"/>
    </location>
</feature>
<feature type="transmembrane region" description="Helical" evidence="1">
    <location>
        <begin position="74"/>
        <end position="94"/>
    </location>
</feature>
<dbReference type="RefSeq" id="WP_070100266.1">
    <property type="nucleotide sequence ID" value="NZ_RCXQ01000004.1"/>
</dbReference>
<feature type="transmembrane region" description="Helical" evidence="1">
    <location>
        <begin position="205"/>
        <end position="223"/>
    </location>
</feature>
<evidence type="ECO:0000256" key="1">
    <source>
        <dbReference type="SAM" id="Phobius"/>
    </source>
</evidence>
<feature type="transmembrane region" description="Helical" evidence="1">
    <location>
        <begin position="36"/>
        <end position="54"/>
    </location>
</feature>
<feature type="transmembrane region" description="Helical" evidence="1">
    <location>
        <begin position="258"/>
        <end position="279"/>
    </location>
</feature>
<name>A0A174EBL3_9FIRM</name>
<dbReference type="EMBL" id="CYZD01000009">
    <property type="protein sequence ID" value="CUO35242.1"/>
    <property type="molecule type" value="Genomic_DNA"/>
</dbReference>
<dbReference type="Proteomes" id="UP000095409">
    <property type="component" value="Unassembled WGS sequence"/>
</dbReference>
<keyword evidence="1" id="KW-1133">Transmembrane helix</keyword>
<protein>
    <submittedName>
        <fullName evidence="2">Uncharacterized protein conserved in bacteria</fullName>
    </submittedName>
</protein>
<dbReference type="AlphaFoldDB" id="A0A174EBL3"/>
<accession>A0A174EBL3</accession>
<feature type="transmembrane region" description="Helical" evidence="1">
    <location>
        <begin position="285"/>
        <end position="306"/>
    </location>
</feature>
<evidence type="ECO:0000313" key="2">
    <source>
        <dbReference type="EMBL" id="CUO35242.1"/>
    </source>
</evidence>